<name>A0A803Q5Z4_CANSA</name>
<feature type="domain" description="RNase H type-1" evidence="1">
    <location>
        <begin position="147"/>
        <end position="202"/>
    </location>
</feature>
<dbReference type="Gramene" id="evm.model.07.674">
    <property type="protein sequence ID" value="cds.evm.model.07.674"/>
    <property type="gene ID" value="evm.TU.07.674"/>
</dbReference>
<accession>A0A803Q5Z4</accession>
<dbReference type="AlphaFoldDB" id="A0A803Q5Z4"/>
<reference evidence="2" key="1">
    <citation type="submission" date="2018-11" db="EMBL/GenBank/DDBJ databases">
        <authorList>
            <person name="Grassa J C."/>
        </authorList>
    </citation>
    <scope>NUCLEOTIDE SEQUENCE [LARGE SCALE GENOMIC DNA]</scope>
</reference>
<dbReference type="PANTHER" id="PTHR47074">
    <property type="entry name" value="BNAC02G40300D PROTEIN"/>
    <property type="match status" value="1"/>
</dbReference>
<dbReference type="Proteomes" id="UP000596661">
    <property type="component" value="Chromosome 7"/>
</dbReference>
<evidence type="ECO:0000259" key="1">
    <source>
        <dbReference type="Pfam" id="PF13456"/>
    </source>
</evidence>
<sequence>MVILFVVLQTRDYLESTGNYSVKSSYKLASILEEHQPSVSTLSTTQWWNKFWGLSIPSKVFEEWTSLQLEQFACILWGIWTERNKERHGSMPIPFDVLLFFAMSSLAEFYAAKFSSKKECTTASSSSRATQSTPHWMNPLLGRLKLNTDVVINSMTHTSGFGAVLRNYSGKIIAAMAKPFPGSFRSKVMEAMTLMYSLQWIKDL</sequence>
<dbReference type="InterPro" id="IPR052929">
    <property type="entry name" value="RNase_H-like_EbsB-rel"/>
</dbReference>
<evidence type="ECO:0000313" key="2">
    <source>
        <dbReference type="EnsemblPlants" id="cds.evm.model.07.674"/>
    </source>
</evidence>
<dbReference type="InterPro" id="IPR002156">
    <property type="entry name" value="RNaseH_domain"/>
</dbReference>
<organism evidence="2 3">
    <name type="scientific">Cannabis sativa</name>
    <name type="common">Hemp</name>
    <name type="synonym">Marijuana</name>
    <dbReference type="NCBI Taxonomy" id="3483"/>
    <lineage>
        <taxon>Eukaryota</taxon>
        <taxon>Viridiplantae</taxon>
        <taxon>Streptophyta</taxon>
        <taxon>Embryophyta</taxon>
        <taxon>Tracheophyta</taxon>
        <taxon>Spermatophyta</taxon>
        <taxon>Magnoliopsida</taxon>
        <taxon>eudicotyledons</taxon>
        <taxon>Gunneridae</taxon>
        <taxon>Pentapetalae</taxon>
        <taxon>rosids</taxon>
        <taxon>fabids</taxon>
        <taxon>Rosales</taxon>
        <taxon>Cannabaceae</taxon>
        <taxon>Cannabis</taxon>
    </lineage>
</organism>
<proteinExistence type="predicted"/>
<dbReference type="PANTHER" id="PTHR47074:SF48">
    <property type="entry name" value="POLYNUCLEOTIDYL TRANSFERASE, RIBONUCLEASE H-LIKE SUPERFAMILY PROTEIN"/>
    <property type="match status" value="1"/>
</dbReference>
<evidence type="ECO:0000313" key="3">
    <source>
        <dbReference type="Proteomes" id="UP000596661"/>
    </source>
</evidence>
<dbReference type="EnsemblPlants" id="evm.model.07.674">
    <property type="protein sequence ID" value="cds.evm.model.07.674"/>
    <property type="gene ID" value="evm.TU.07.674"/>
</dbReference>
<protein>
    <recommendedName>
        <fullName evidence="1">RNase H type-1 domain-containing protein</fullName>
    </recommendedName>
</protein>
<reference evidence="2" key="2">
    <citation type="submission" date="2021-03" db="UniProtKB">
        <authorList>
            <consortium name="EnsemblPlants"/>
        </authorList>
    </citation>
    <scope>IDENTIFICATION</scope>
</reference>
<dbReference type="GO" id="GO:0004523">
    <property type="term" value="F:RNA-DNA hybrid ribonuclease activity"/>
    <property type="evidence" value="ECO:0007669"/>
    <property type="project" value="InterPro"/>
</dbReference>
<keyword evidence="3" id="KW-1185">Reference proteome</keyword>
<dbReference type="GO" id="GO:0003676">
    <property type="term" value="F:nucleic acid binding"/>
    <property type="evidence" value="ECO:0007669"/>
    <property type="project" value="InterPro"/>
</dbReference>
<dbReference type="Pfam" id="PF13456">
    <property type="entry name" value="RVT_3"/>
    <property type="match status" value="1"/>
</dbReference>
<dbReference type="EMBL" id="UZAU01000640">
    <property type="status" value="NOT_ANNOTATED_CDS"/>
    <property type="molecule type" value="Genomic_DNA"/>
</dbReference>